<dbReference type="EMBL" id="JRUQ01000027">
    <property type="protein sequence ID" value="KGT94572.1"/>
    <property type="molecule type" value="Genomic_DNA"/>
</dbReference>
<dbReference type="OrthoDB" id="9778567at2"/>
<gene>
    <name evidence="5" type="ORF">NG99_08120</name>
</gene>
<evidence type="ECO:0000256" key="3">
    <source>
        <dbReference type="ARBA" id="ARBA00022840"/>
    </source>
</evidence>
<organism evidence="5 6">
    <name type="scientific">Erwinia typographi</name>
    <dbReference type="NCBI Taxonomy" id="371042"/>
    <lineage>
        <taxon>Bacteria</taxon>
        <taxon>Pseudomonadati</taxon>
        <taxon>Pseudomonadota</taxon>
        <taxon>Gammaproteobacteria</taxon>
        <taxon>Enterobacterales</taxon>
        <taxon>Erwiniaceae</taxon>
        <taxon>Erwinia</taxon>
    </lineage>
</organism>
<keyword evidence="3" id="KW-0067">ATP-binding</keyword>
<dbReference type="STRING" id="371042.NG99_08120"/>
<sequence length="236" mass="25250">MTMLSREAPSRASFILAGHGDKVKISTIGSRAWLVEAPGEFDLPAQRRIWSLAALLAARDDVESLIPGVTNLLVLFRQTPVNYESTLALLKGLWEQAQAVNPRGKLIEIPVIYGGEHATDLDAVCQHTGLTAAEVIRRHSQGSYTVFALGSAPGFAYLHGLDPTLATPRKKVPSLNMLKGTVTIGGAQAGVSALTGPNGWNAIGFAELTVFDPWAEQPALMAPGDSVRFLAERIEL</sequence>
<dbReference type="InterPro" id="IPR029000">
    <property type="entry name" value="Cyclophilin-like_dom_sf"/>
</dbReference>
<dbReference type="InterPro" id="IPR003833">
    <property type="entry name" value="CT_C_D"/>
</dbReference>
<dbReference type="Proteomes" id="UP000030351">
    <property type="component" value="Unassembled WGS sequence"/>
</dbReference>
<dbReference type="AlphaFoldDB" id="A0A0A3Z689"/>
<dbReference type="SUPFAM" id="SSF160467">
    <property type="entry name" value="PH0987 N-terminal domain-like"/>
    <property type="match status" value="1"/>
</dbReference>
<dbReference type="NCBIfam" id="TIGR00370">
    <property type="entry name" value="5-oxoprolinase subunit PxpB"/>
    <property type="match status" value="1"/>
</dbReference>
<proteinExistence type="predicted"/>
<evidence type="ECO:0000256" key="2">
    <source>
        <dbReference type="ARBA" id="ARBA00022801"/>
    </source>
</evidence>
<evidence type="ECO:0000256" key="1">
    <source>
        <dbReference type="ARBA" id="ARBA00022741"/>
    </source>
</evidence>
<dbReference type="SUPFAM" id="SSF50891">
    <property type="entry name" value="Cyclophilin-like"/>
    <property type="match status" value="1"/>
</dbReference>
<accession>A0A0A3Z689</accession>
<feature type="domain" description="Carboxyltransferase" evidence="4">
    <location>
        <begin position="23"/>
        <end position="221"/>
    </location>
</feature>
<dbReference type="InterPro" id="IPR010016">
    <property type="entry name" value="PxpB"/>
</dbReference>
<evidence type="ECO:0000313" key="5">
    <source>
        <dbReference type="EMBL" id="KGT94572.1"/>
    </source>
</evidence>
<dbReference type="eggNOG" id="COG2049">
    <property type="taxonomic scope" value="Bacteria"/>
</dbReference>
<dbReference type="GO" id="GO:0016787">
    <property type="term" value="F:hydrolase activity"/>
    <property type="evidence" value="ECO:0007669"/>
    <property type="project" value="UniProtKB-KW"/>
</dbReference>
<dbReference type="SMART" id="SM00796">
    <property type="entry name" value="AHS1"/>
    <property type="match status" value="1"/>
</dbReference>
<evidence type="ECO:0000259" key="4">
    <source>
        <dbReference type="SMART" id="SM00796"/>
    </source>
</evidence>
<keyword evidence="1" id="KW-0547">Nucleotide-binding</keyword>
<dbReference type="PANTHER" id="PTHR34698:SF2">
    <property type="entry name" value="5-OXOPROLINASE SUBUNIT B"/>
    <property type="match status" value="1"/>
</dbReference>
<name>A0A0A3Z689_9GAMM</name>
<dbReference type="PANTHER" id="PTHR34698">
    <property type="entry name" value="5-OXOPROLINASE SUBUNIT B"/>
    <property type="match status" value="1"/>
</dbReference>
<keyword evidence="2 5" id="KW-0378">Hydrolase</keyword>
<dbReference type="GO" id="GO:0005524">
    <property type="term" value="F:ATP binding"/>
    <property type="evidence" value="ECO:0007669"/>
    <property type="project" value="UniProtKB-KW"/>
</dbReference>
<evidence type="ECO:0000313" key="6">
    <source>
        <dbReference type="Proteomes" id="UP000030351"/>
    </source>
</evidence>
<dbReference type="Pfam" id="PF02682">
    <property type="entry name" value="CT_C_D"/>
    <property type="match status" value="1"/>
</dbReference>
<dbReference type="Gene3D" id="3.30.1360.40">
    <property type="match status" value="1"/>
</dbReference>
<keyword evidence="6" id="KW-1185">Reference proteome</keyword>
<protein>
    <submittedName>
        <fullName evidence="5">Allophanate hydrolase</fullName>
    </submittedName>
</protein>
<comment type="caution">
    <text evidence="5">The sequence shown here is derived from an EMBL/GenBank/DDBJ whole genome shotgun (WGS) entry which is preliminary data.</text>
</comment>
<dbReference type="Gene3D" id="2.40.100.10">
    <property type="entry name" value="Cyclophilin-like"/>
    <property type="match status" value="1"/>
</dbReference>
<reference evidence="5 6" key="1">
    <citation type="submission" date="2014-10" db="EMBL/GenBank/DDBJ databases">
        <title>Genome sequence of Erwinia typographi M043b.</title>
        <authorList>
            <person name="Chan K.-G."/>
            <person name="Tan W.-S."/>
        </authorList>
    </citation>
    <scope>NUCLEOTIDE SEQUENCE [LARGE SCALE GENOMIC DNA]</scope>
    <source>
        <strain evidence="5 6">M043b</strain>
    </source>
</reference>